<proteinExistence type="predicted"/>
<feature type="transmembrane region" description="Helical" evidence="8">
    <location>
        <begin position="179"/>
        <end position="205"/>
    </location>
</feature>
<feature type="transmembrane region" description="Helical" evidence="8">
    <location>
        <begin position="94"/>
        <end position="113"/>
    </location>
</feature>
<sequence>MSASNISSLTIASQQINIYVGTFILIIGMIGEILNIIVFLSLQTFRQNSCAFYLIFMSFFNIGQLIFSLFPRIMTSGFVIDWTQTSLFYCKFKGYILQICSLTSFTCICLATIDQFMATCFNPRWQQWNNIKLARSLCIITASFWILHGIPYLVFYNIIEMPKTGQLTCTITNAIFQQYFIYFYVLILGLVLPISITVIFGLLAYRNIQQMAYRTIPLVRRELDKQLTVMSPFYIYICVSERFRKQLNYVLFKIHLNRWQRGNITLNQVIPKL</sequence>
<dbReference type="OrthoDB" id="10017873at2759"/>
<dbReference type="PANTHER" id="PTHR24243">
    <property type="entry name" value="G-PROTEIN COUPLED RECEPTOR"/>
    <property type="match status" value="1"/>
</dbReference>
<evidence type="ECO:0000256" key="2">
    <source>
        <dbReference type="ARBA" id="ARBA00022692"/>
    </source>
</evidence>
<dbReference type="Proteomes" id="UP000663823">
    <property type="component" value="Unassembled WGS sequence"/>
</dbReference>
<feature type="transmembrane region" description="Helical" evidence="8">
    <location>
        <begin position="133"/>
        <end position="159"/>
    </location>
</feature>
<keyword evidence="6" id="KW-0675">Receptor</keyword>
<gene>
    <name evidence="12" type="ORF">OTI717_LOCUS29522</name>
    <name evidence="10" type="ORF">RFH988_LOCUS31992</name>
    <name evidence="11" type="ORF">SEV965_LOCUS32230</name>
</gene>
<evidence type="ECO:0000313" key="10">
    <source>
        <dbReference type="EMBL" id="CAF1345052.1"/>
    </source>
</evidence>
<feature type="domain" description="G-protein coupled receptors family 1 profile" evidence="9">
    <location>
        <begin position="31"/>
        <end position="208"/>
    </location>
</feature>
<organism evidence="10 13">
    <name type="scientific">Rotaria sordida</name>
    <dbReference type="NCBI Taxonomy" id="392033"/>
    <lineage>
        <taxon>Eukaryota</taxon>
        <taxon>Metazoa</taxon>
        <taxon>Spiralia</taxon>
        <taxon>Gnathifera</taxon>
        <taxon>Rotifera</taxon>
        <taxon>Eurotatoria</taxon>
        <taxon>Bdelloidea</taxon>
        <taxon>Philodinida</taxon>
        <taxon>Philodinidae</taxon>
        <taxon>Rotaria</taxon>
    </lineage>
</organism>
<dbReference type="Proteomes" id="UP000663889">
    <property type="component" value="Unassembled WGS sequence"/>
</dbReference>
<dbReference type="EMBL" id="CAJNOO010003581">
    <property type="protein sequence ID" value="CAF1345052.1"/>
    <property type="molecule type" value="Genomic_DNA"/>
</dbReference>
<dbReference type="GO" id="GO:0005886">
    <property type="term" value="C:plasma membrane"/>
    <property type="evidence" value="ECO:0007669"/>
    <property type="project" value="TreeGrafter"/>
</dbReference>
<dbReference type="InterPro" id="IPR000276">
    <property type="entry name" value="GPCR_Rhodpsn"/>
</dbReference>
<keyword evidence="3 8" id="KW-1133">Transmembrane helix</keyword>
<evidence type="ECO:0000256" key="3">
    <source>
        <dbReference type="ARBA" id="ARBA00022989"/>
    </source>
</evidence>
<evidence type="ECO:0000313" key="12">
    <source>
        <dbReference type="EMBL" id="CAF4010537.1"/>
    </source>
</evidence>
<feature type="transmembrane region" description="Helical" evidence="8">
    <location>
        <begin position="16"/>
        <end position="40"/>
    </location>
</feature>
<dbReference type="InterPro" id="IPR017452">
    <property type="entry name" value="GPCR_Rhodpsn_7TM"/>
</dbReference>
<keyword evidence="5 8" id="KW-0472">Membrane</keyword>
<evidence type="ECO:0000256" key="7">
    <source>
        <dbReference type="ARBA" id="ARBA00023224"/>
    </source>
</evidence>
<dbReference type="Gene3D" id="1.20.1070.10">
    <property type="entry name" value="Rhodopsin 7-helix transmembrane proteins"/>
    <property type="match status" value="1"/>
</dbReference>
<feature type="transmembrane region" description="Helical" evidence="8">
    <location>
        <begin position="52"/>
        <end position="74"/>
    </location>
</feature>
<protein>
    <recommendedName>
        <fullName evidence="9">G-protein coupled receptors family 1 profile domain-containing protein</fullName>
    </recommendedName>
</protein>
<evidence type="ECO:0000256" key="5">
    <source>
        <dbReference type="ARBA" id="ARBA00023136"/>
    </source>
</evidence>
<dbReference type="GO" id="GO:0004930">
    <property type="term" value="F:G protein-coupled receptor activity"/>
    <property type="evidence" value="ECO:0007669"/>
    <property type="project" value="UniProtKB-KW"/>
</dbReference>
<keyword evidence="2 8" id="KW-0812">Transmembrane</keyword>
<keyword evidence="7" id="KW-0807">Transducer</keyword>
<dbReference type="Pfam" id="PF00001">
    <property type="entry name" value="7tm_1"/>
    <property type="match status" value="1"/>
</dbReference>
<comment type="subcellular location">
    <subcellularLocation>
        <location evidence="1">Membrane</location>
        <topology evidence="1">Multi-pass membrane protein</topology>
    </subcellularLocation>
</comment>
<dbReference type="PROSITE" id="PS50262">
    <property type="entry name" value="G_PROTEIN_RECEP_F1_2"/>
    <property type="match status" value="1"/>
</dbReference>
<evidence type="ECO:0000256" key="6">
    <source>
        <dbReference type="ARBA" id="ARBA00023170"/>
    </source>
</evidence>
<dbReference type="EMBL" id="CAJNOU010003961">
    <property type="protein sequence ID" value="CAF1419414.1"/>
    <property type="molecule type" value="Genomic_DNA"/>
</dbReference>
<accession>A0A815H1A5</accession>
<evidence type="ECO:0000313" key="11">
    <source>
        <dbReference type="EMBL" id="CAF1419414.1"/>
    </source>
</evidence>
<dbReference type="PANTHER" id="PTHR24243:SF230">
    <property type="entry name" value="G-PROTEIN COUPLED RECEPTORS FAMILY 1 PROFILE DOMAIN-CONTAINING PROTEIN"/>
    <property type="match status" value="1"/>
</dbReference>
<evidence type="ECO:0000313" key="13">
    <source>
        <dbReference type="Proteomes" id="UP000663882"/>
    </source>
</evidence>
<dbReference type="AlphaFoldDB" id="A0A815H1A5"/>
<dbReference type="Proteomes" id="UP000663882">
    <property type="component" value="Unassembled WGS sequence"/>
</dbReference>
<keyword evidence="4" id="KW-0297">G-protein coupled receptor</keyword>
<dbReference type="SUPFAM" id="SSF81321">
    <property type="entry name" value="Family A G protein-coupled receptor-like"/>
    <property type="match status" value="1"/>
</dbReference>
<evidence type="ECO:0000256" key="4">
    <source>
        <dbReference type="ARBA" id="ARBA00023040"/>
    </source>
</evidence>
<dbReference type="EMBL" id="CAJOAX010007474">
    <property type="protein sequence ID" value="CAF4010537.1"/>
    <property type="molecule type" value="Genomic_DNA"/>
</dbReference>
<reference evidence="10" key="1">
    <citation type="submission" date="2021-02" db="EMBL/GenBank/DDBJ databases">
        <authorList>
            <person name="Nowell W R."/>
        </authorList>
    </citation>
    <scope>NUCLEOTIDE SEQUENCE</scope>
</reference>
<name>A0A815H1A5_9BILA</name>
<evidence type="ECO:0000256" key="8">
    <source>
        <dbReference type="SAM" id="Phobius"/>
    </source>
</evidence>
<evidence type="ECO:0000259" key="9">
    <source>
        <dbReference type="PROSITE" id="PS50262"/>
    </source>
</evidence>
<evidence type="ECO:0000256" key="1">
    <source>
        <dbReference type="ARBA" id="ARBA00004141"/>
    </source>
</evidence>
<comment type="caution">
    <text evidence="10">The sequence shown here is derived from an EMBL/GenBank/DDBJ whole genome shotgun (WGS) entry which is preliminary data.</text>
</comment>